<keyword evidence="1" id="KW-0677">Repeat</keyword>
<organism evidence="4 5">
    <name type="scientific">Oryza meyeriana var. granulata</name>
    <dbReference type="NCBI Taxonomy" id="110450"/>
    <lineage>
        <taxon>Eukaryota</taxon>
        <taxon>Viridiplantae</taxon>
        <taxon>Streptophyta</taxon>
        <taxon>Embryophyta</taxon>
        <taxon>Tracheophyta</taxon>
        <taxon>Spermatophyta</taxon>
        <taxon>Magnoliopsida</taxon>
        <taxon>Liliopsida</taxon>
        <taxon>Poales</taxon>
        <taxon>Poaceae</taxon>
        <taxon>BOP clade</taxon>
        <taxon>Oryzoideae</taxon>
        <taxon>Oryzeae</taxon>
        <taxon>Oryzinae</taxon>
        <taxon>Oryza</taxon>
        <taxon>Oryza meyeriana</taxon>
    </lineage>
</organism>
<dbReference type="EMBL" id="SPHZ02000012">
    <property type="protein sequence ID" value="KAF0888832.1"/>
    <property type="molecule type" value="Genomic_DNA"/>
</dbReference>
<evidence type="ECO:0000256" key="2">
    <source>
        <dbReference type="SAM" id="MobiDB-lite"/>
    </source>
</evidence>
<dbReference type="Pfam" id="PF23598">
    <property type="entry name" value="LRR_14"/>
    <property type="match status" value="1"/>
</dbReference>
<feature type="compositionally biased region" description="Basic residues" evidence="2">
    <location>
        <begin position="216"/>
        <end position="225"/>
    </location>
</feature>
<dbReference type="OrthoDB" id="693865at2759"/>
<gene>
    <name evidence="4" type="ORF">E2562_019343</name>
</gene>
<proteinExistence type="predicted"/>
<accession>A0A6G1BLT3</accession>
<dbReference type="Proteomes" id="UP000479710">
    <property type="component" value="Unassembled WGS sequence"/>
</dbReference>
<reference evidence="4 5" key="1">
    <citation type="submission" date="2019-11" db="EMBL/GenBank/DDBJ databases">
        <title>Whole genome sequence of Oryza granulata.</title>
        <authorList>
            <person name="Li W."/>
        </authorList>
    </citation>
    <scope>NUCLEOTIDE SEQUENCE [LARGE SCALE GENOMIC DNA]</scope>
    <source>
        <strain evidence="5">cv. Menghai</strain>
        <tissue evidence="4">Leaf</tissue>
    </source>
</reference>
<sequence length="270" mass="30598">MGIMYAQGAMRRLLLLEVVFRVRKTKDAYGDFDLGLENLHSVKEVTVRIRCTGFRVCEVDEADAAMQMANIMNPNHPSLDVLRHHEDEMIEEEFIQVNMKQWKKKRRTRWLSKGLDHGEEMEDALGTSQCYLGTSKLFSYRDKYGKQHRSPLWGGVGGGVHTSFLAPASLLRLGRRGRRPHRLTATPCFLPPLPCRHRKLCSCKDGGGAPFSPLRSRGRSPRPKKIRDDNSRGGDGLEPTHRWDLAASGEEGSSDEDQRRRSKASVTRVT</sequence>
<feature type="domain" description="Disease resistance R13L4/SHOC-2-like LRR" evidence="3">
    <location>
        <begin position="2"/>
        <end position="79"/>
    </location>
</feature>
<dbReference type="AlphaFoldDB" id="A0A6G1BLT3"/>
<evidence type="ECO:0000256" key="1">
    <source>
        <dbReference type="ARBA" id="ARBA00022737"/>
    </source>
</evidence>
<evidence type="ECO:0000313" key="5">
    <source>
        <dbReference type="Proteomes" id="UP000479710"/>
    </source>
</evidence>
<evidence type="ECO:0000313" key="4">
    <source>
        <dbReference type="EMBL" id="KAF0888832.1"/>
    </source>
</evidence>
<protein>
    <recommendedName>
        <fullName evidence="3">Disease resistance R13L4/SHOC-2-like LRR domain-containing protein</fullName>
    </recommendedName>
</protein>
<dbReference type="InterPro" id="IPR055414">
    <property type="entry name" value="LRR_R13L4/SHOC2-like"/>
</dbReference>
<evidence type="ECO:0000259" key="3">
    <source>
        <dbReference type="Pfam" id="PF23598"/>
    </source>
</evidence>
<keyword evidence="5" id="KW-1185">Reference proteome</keyword>
<name>A0A6G1BLT3_9ORYZ</name>
<comment type="caution">
    <text evidence="4">The sequence shown here is derived from an EMBL/GenBank/DDBJ whole genome shotgun (WGS) entry which is preliminary data.</text>
</comment>
<feature type="region of interest" description="Disordered" evidence="2">
    <location>
        <begin position="210"/>
        <end position="270"/>
    </location>
</feature>